<evidence type="ECO:0000256" key="9">
    <source>
        <dbReference type="SAM" id="Phobius"/>
    </source>
</evidence>
<dbReference type="Pfam" id="PF03820">
    <property type="entry name" value="SFXNs"/>
    <property type="match status" value="2"/>
</dbReference>
<accession>A0A814IRG2</accession>
<comment type="similarity">
    <text evidence="2">Belongs to the sideroflexin family.</text>
</comment>
<comment type="caution">
    <text evidence="10">The sequence shown here is derived from an EMBL/GenBank/DDBJ whole genome shotgun (WGS) entry which is preliminary data.</text>
</comment>
<evidence type="ECO:0000256" key="3">
    <source>
        <dbReference type="ARBA" id="ARBA00022448"/>
    </source>
</evidence>
<dbReference type="GO" id="GO:0015075">
    <property type="term" value="F:monoatomic ion transmembrane transporter activity"/>
    <property type="evidence" value="ECO:0007669"/>
    <property type="project" value="InterPro"/>
</dbReference>
<evidence type="ECO:0000256" key="6">
    <source>
        <dbReference type="ARBA" id="ARBA00022989"/>
    </source>
</evidence>
<evidence type="ECO:0000256" key="5">
    <source>
        <dbReference type="ARBA" id="ARBA00022970"/>
    </source>
</evidence>
<name>A0A814IRG2_9BILA</name>
<keyword evidence="14" id="KW-1185">Reference proteome</keyword>
<evidence type="ECO:0000313" key="13">
    <source>
        <dbReference type="EMBL" id="CAF3830033.1"/>
    </source>
</evidence>
<dbReference type="Proteomes" id="UP000682733">
    <property type="component" value="Unassembled WGS sequence"/>
</dbReference>
<evidence type="ECO:0000313" key="10">
    <source>
        <dbReference type="EMBL" id="CAF1025202.1"/>
    </source>
</evidence>
<organism evidence="10 14">
    <name type="scientific">Didymodactylos carnosus</name>
    <dbReference type="NCBI Taxonomy" id="1234261"/>
    <lineage>
        <taxon>Eukaryota</taxon>
        <taxon>Metazoa</taxon>
        <taxon>Spiralia</taxon>
        <taxon>Gnathifera</taxon>
        <taxon>Rotifera</taxon>
        <taxon>Eurotatoria</taxon>
        <taxon>Bdelloidea</taxon>
        <taxon>Philodinida</taxon>
        <taxon>Philodinidae</taxon>
        <taxon>Didymodactylos</taxon>
    </lineage>
</organism>
<dbReference type="InterPro" id="IPR004686">
    <property type="entry name" value="Mtc"/>
</dbReference>
<feature type="transmembrane region" description="Helical" evidence="9">
    <location>
        <begin position="297"/>
        <end position="319"/>
    </location>
</feature>
<evidence type="ECO:0000313" key="14">
    <source>
        <dbReference type="Proteomes" id="UP000663829"/>
    </source>
</evidence>
<proteinExistence type="inferred from homology"/>
<keyword evidence="5" id="KW-0029">Amino-acid transport</keyword>
<dbReference type="GO" id="GO:0005743">
    <property type="term" value="C:mitochondrial inner membrane"/>
    <property type="evidence" value="ECO:0007669"/>
    <property type="project" value="TreeGrafter"/>
</dbReference>
<feature type="transmembrane region" description="Helical" evidence="9">
    <location>
        <begin position="174"/>
        <end position="195"/>
    </location>
</feature>
<evidence type="ECO:0000313" key="12">
    <source>
        <dbReference type="EMBL" id="CAF3796430.1"/>
    </source>
</evidence>
<evidence type="ECO:0000256" key="2">
    <source>
        <dbReference type="ARBA" id="ARBA00005974"/>
    </source>
</evidence>
<keyword evidence="8 9" id="KW-0472">Membrane</keyword>
<keyword evidence="4 9" id="KW-0812">Transmembrane</keyword>
<dbReference type="Proteomes" id="UP000681722">
    <property type="component" value="Unassembled WGS sequence"/>
</dbReference>
<dbReference type="Proteomes" id="UP000677228">
    <property type="component" value="Unassembled WGS sequence"/>
</dbReference>
<dbReference type="EMBL" id="CAJNOQ010003696">
    <property type="protein sequence ID" value="CAF1025202.1"/>
    <property type="molecule type" value="Genomic_DNA"/>
</dbReference>
<evidence type="ECO:0000256" key="4">
    <source>
        <dbReference type="ARBA" id="ARBA00022692"/>
    </source>
</evidence>
<dbReference type="GO" id="GO:0006865">
    <property type="term" value="P:amino acid transport"/>
    <property type="evidence" value="ECO:0007669"/>
    <property type="project" value="UniProtKB-KW"/>
</dbReference>
<protein>
    <recommendedName>
        <fullName evidence="15">Sidoreflexin</fullName>
    </recommendedName>
</protein>
<dbReference type="PANTHER" id="PTHR11153">
    <property type="entry name" value="SIDEROFLEXIN"/>
    <property type="match status" value="1"/>
</dbReference>
<evidence type="ECO:0000256" key="1">
    <source>
        <dbReference type="ARBA" id="ARBA00004225"/>
    </source>
</evidence>
<feature type="transmembrane region" description="Helical" evidence="9">
    <location>
        <begin position="267"/>
        <end position="285"/>
    </location>
</feature>
<dbReference type="EMBL" id="CAJOBA010008505">
    <property type="protein sequence ID" value="CAF3830033.1"/>
    <property type="molecule type" value="Genomic_DNA"/>
</dbReference>
<evidence type="ECO:0000256" key="7">
    <source>
        <dbReference type="ARBA" id="ARBA00023128"/>
    </source>
</evidence>
<dbReference type="EMBL" id="CAJOBC010003696">
    <property type="protein sequence ID" value="CAF3796430.1"/>
    <property type="molecule type" value="Genomic_DNA"/>
</dbReference>
<dbReference type="AlphaFoldDB" id="A0A814IRG2"/>
<keyword evidence="7" id="KW-0496">Mitochondrion</keyword>
<dbReference type="Proteomes" id="UP000663829">
    <property type="component" value="Unassembled WGS sequence"/>
</dbReference>
<evidence type="ECO:0000256" key="8">
    <source>
        <dbReference type="ARBA" id="ARBA00023136"/>
    </source>
</evidence>
<reference evidence="10" key="1">
    <citation type="submission" date="2021-02" db="EMBL/GenBank/DDBJ databases">
        <authorList>
            <person name="Nowell W R."/>
        </authorList>
    </citation>
    <scope>NUCLEOTIDE SEQUENCE</scope>
</reference>
<gene>
    <name evidence="10" type="ORF">GPM918_LOCUS14991</name>
    <name evidence="11" type="ORF">OVA965_LOCUS17607</name>
    <name evidence="12" type="ORF">SRO942_LOCUS14991</name>
    <name evidence="13" type="ORF">TMI583_LOCUS17618</name>
</gene>
<keyword evidence="6 9" id="KW-1133">Transmembrane helix</keyword>
<sequence>MSYPPFEFGKSRYDLNTYWGRFWHFMNVIDPRTLLVSNTKLAECQKLLSQHQSGTLSSTITDKDLWEAQKVVQAMVHPDTGQKIFMPFRMAEVSKNSFFLFEGYVPFGTPIVVGMLIPQASLSQIIFWQWLNQSHNAGVNYANRNATQVITITSSIHHFYLVLHIKNTPISKFAIGYLTAVTSAVSIAVGLTLLIRRAKSLSPGLKTVVQRFVPLPAVACASTCNVVFMRFHELFDGIEVIDQNNNPVGVSKIAAKNALKEMAMTRAFLPVPILFFPPIIMMAFEKNLLRRIPRLNLPLNVLACTLSFGLALPLSISLFPQKSKILTRDLESNIQSKTNLEYLYYNKGL</sequence>
<keyword evidence="3" id="KW-0813">Transport</keyword>
<evidence type="ECO:0008006" key="15">
    <source>
        <dbReference type="Google" id="ProtNLM"/>
    </source>
</evidence>
<evidence type="ECO:0000313" key="11">
    <source>
        <dbReference type="EMBL" id="CAF1064921.1"/>
    </source>
</evidence>
<dbReference type="PANTHER" id="PTHR11153:SF6">
    <property type="entry name" value="SIDEROFLEXIN-5"/>
    <property type="match status" value="1"/>
</dbReference>
<dbReference type="EMBL" id="CAJNOK010008490">
    <property type="protein sequence ID" value="CAF1064921.1"/>
    <property type="molecule type" value="Genomic_DNA"/>
</dbReference>
<dbReference type="GO" id="GO:1990542">
    <property type="term" value="P:mitochondrial transmembrane transport"/>
    <property type="evidence" value="ECO:0007669"/>
    <property type="project" value="TreeGrafter"/>
</dbReference>
<dbReference type="OrthoDB" id="6608471at2759"/>
<comment type="subcellular location">
    <subcellularLocation>
        <location evidence="1">Mitochondrion membrane</location>
        <topology evidence="1">Multi-pass membrane protein</topology>
    </subcellularLocation>
</comment>